<dbReference type="InterPro" id="IPR005471">
    <property type="entry name" value="Tscrpt_reg_IclR_N"/>
</dbReference>
<feature type="domain" description="IclR-ED" evidence="5">
    <location>
        <begin position="65"/>
        <end position="240"/>
    </location>
</feature>
<dbReference type="InterPro" id="IPR036390">
    <property type="entry name" value="WH_DNA-bd_sf"/>
</dbReference>
<evidence type="ECO:0000256" key="3">
    <source>
        <dbReference type="ARBA" id="ARBA00023163"/>
    </source>
</evidence>
<evidence type="ECO:0000256" key="1">
    <source>
        <dbReference type="ARBA" id="ARBA00023015"/>
    </source>
</evidence>
<dbReference type="PANTHER" id="PTHR30136">
    <property type="entry name" value="HELIX-TURN-HELIX TRANSCRIPTIONAL REGULATOR, ICLR FAMILY"/>
    <property type="match status" value="1"/>
</dbReference>
<reference evidence="7" key="1">
    <citation type="journal article" date="2019" name="Int. J. Syst. Evol. Microbiol.">
        <title>The Global Catalogue of Microorganisms (GCM) 10K type strain sequencing project: providing services to taxonomists for standard genome sequencing and annotation.</title>
        <authorList>
            <consortium name="The Broad Institute Genomics Platform"/>
            <consortium name="The Broad Institute Genome Sequencing Center for Infectious Disease"/>
            <person name="Wu L."/>
            <person name="Ma J."/>
        </authorList>
    </citation>
    <scope>NUCLEOTIDE SEQUENCE [LARGE SCALE GENOMIC DNA]</scope>
    <source>
        <strain evidence="7">JCM 16021</strain>
    </source>
</reference>
<gene>
    <name evidence="6" type="ORF">GCM10009843_31500</name>
</gene>
<evidence type="ECO:0000259" key="5">
    <source>
        <dbReference type="PROSITE" id="PS51078"/>
    </source>
</evidence>
<keyword evidence="7" id="KW-1185">Reference proteome</keyword>
<dbReference type="InterPro" id="IPR050707">
    <property type="entry name" value="HTH_MetabolicPath_Reg"/>
</dbReference>
<dbReference type="PROSITE" id="PS51078">
    <property type="entry name" value="ICLR_ED"/>
    <property type="match status" value="1"/>
</dbReference>
<name>A0ABP5KB73_9ACTN</name>
<keyword evidence="2" id="KW-0238">DNA-binding</keyword>
<dbReference type="SMART" id="SM00346">
    <property type="entry name" value="HTH_ICLR"/>
    <property type="match status" value="1"/>
</dbReference>
<keyword evidence="3" id="KW-0804">Transcription</keyword>
<dbReference type="InterPro" id="IPR036388">
    <property type="entry name" value="WH-like_DNA-bd_sf"/>
</dbReference>
<protein>
    <submittedName>
        <fullName evidence="6">IclR family transcriptional regulator</fullName>
    </submittedName>
</protein>
<dbReference type="Gene3D" id="3.30.450.40">
    <property type="match status" value="1"/>
</dbReference>
<dbReference type="EMBL" id="BAAAQQ010000013">
    <property type="protein sequence ID" value="GAA2129647.1"/>
    <property type="molecule type" value="Genomic_DNA"/>
</dbReference>
<feature type="domain" description="HTH iclR-type" evidence="4">
    <location>
        <begin position="1"/>
        <end position="64"/>
    </location>
</feature>
<dbReference type="Gene3D" id="1.10.10.10">
    <property type="entry name" value="Winged helix-like DNA-binding domain superfamily/Winged helix DNA-binding domain"/>
    <property type="match status" value="1"/>
</dbReference>
<dbReference type="Proteomes" id="UP001500575">
    <property type="component" value="Unassembled WGS sequence"/>
</dbReference>
<dbReference type="InterPro" id="IPR014757">
    <property type="entry name" value="Tscrpt_reg_IclR_C"/>
</dbReference>
<dbReference type="SUPFAM" id="SSF55781">
    <property type="entry name" value="GAF domain-like"/>
    <property type="match status" value="1"/>
</dbReference>
<dbReference type="PROSITE" id="PS51077">
    <property type="entry name" value="HTH_ICLR"/>
    <property type="match status" value="1"/>
</dbReference>
<accession>A0ABP5KB73</accession>
<organism evidence="6 7">
    <name type="scientific">Nocardioides bigeumensis</name>
    <dbReference type="NCBI Taxonomy" id="433657"/>
    <lineage>
        <taxon>Bacteria</taxon>
        <taxon>Bacillati</taxon>
        <taxon>Actinomycetota</taxon>
        <taxon>Actinomycetes</taxon>
        <taxon>Propionibacteriales</taxon>
        <taxon>Nocardioidaceae</taxon>
        <taxon>Nocardioides</taxon>
    </lineage>
</organism>
<evidence type="ECO:0000313" key="7">
    <source>
        <dbReference type="Proteomes" id="UP001500575"/>
    </source>
</evidence>
<dbReference type="Pfam" id="PF09339">
    <property type="entry name" value="HTH_IclR"/>
    <property type="match status" value="1"/>
</dbReference>
<dbReference type="PANTHER" id="PTHR30136:SF24">
    <property type="entry name" value="HTH-TYPE TRANSCRIPTIONAL REPRESSOR ALLR"/>
    <property type="match status" value="1"/>
</dbReference>
<dbReference type="InterPro" id="IPR029016">
    <property type="entry name" value="GAF-like_dom_sf"/>
</dbReference>
<comment type="caution">
    <text evidence="6">The sequence shown here is derived from an EMBL/GenBank/DDBJ whole genome shotgun (WGS) entry which is preliminary data.</text>
</comment>
<dbReference type="Pfam" id="PF01614">
    <property type="entry name" value="IclR_C"/>
    <property type="match status" value="1"/>
</dbReference>
<keyword evidence="1" id="KW-0805">Transcription regulation</keyword>
<evidence type="ECO:0000259" key="4">
    <source>
        <dbReference type="PROSITE" id="PS51077"/>
    </source>
</evidence>
<proteinExistence type="predicted"/>
<dbReference type="SUPFAM" id="SSF46785">
    <property type="entry name" value="Winged helix' DNA-binding domain"/>
    <property type="match status" value="1"/>
</dbReference>
<evidence type="ECO:0000313" key="6">
    <source>
        <dbReference type="EMBL" id="GAA2129647.1"/>
    </source>
</evidence>
<sequence length="240" mass="26036">MQSVDRAAALLRAIAAADGGEATAVELAKATGLNRATAWRILQTLELQGLAAHDPRTRKYSIGMGVVDLARAVIPDTLLARAQRVVRELSLQTRETVALALLDETELRYVVEKQPPDSTEPSWLGEGPGPLHATSSGKVVLAYSENIDLEAVPLDQLTDTTITSREALYDELALVRLRGYALCRGEHTSDIWGVSVPLMDRDKQLIGTLSLWGPETRGERERFDALGSLAREAAKNIVAS</sequence>
<evidence type="ECO:0000256" key="2">
    <source>
        <dbReference type="ARBA" id="ARBA00023125"/>
    </source>
</evidence>